<proteinExistence type="predicted"/>
<feature type="signal peptide" evidence="1">
    <location>
        <begin position="1"/>
        <end position="20"/>
    </location>
</feature>
<evidence type="ECO:0000256" key="1">
    <source>
        <dbReference type="SAM" id="SignalP"/>
    </source>
</evidence>
<protein>
    <submittedName>
        <fullName evidence="2">Uncharacterized protein</fullName>
    </submittedName>
</protein>
<evidence type="ECO:0000313" key="3">
    <source>
        <dbReference type="Proteomes" id="UP001195769"/>
    </source>
</evidence>
<reference evidence="2" key="1">
    <citation type="journal article" date="2020" name="New Phytol.">
        <title>Comparative genomics reveals dynamic genome evolution in host specialist ectomycorrhizal fungi.</title>
        <authorList>
            <person name="Lofgren L.A."/>
            <person name="Nguyen N.H."/>
            <person name="Vilgalys R."/>
            <person name="Ruytinx J."/>
            <person name="Liao H.L."/>
            <person name="Branco S."/>
            <person name="Kuo A."/>
            <person name="LaButti K."/>
            <person name="Lipzen A."/>
            <person name="Andreopoulos W."/>
            <person name="Pangilinan J."/>
            <person name="Riley R."/>
            <person name="Hundley H."/>
            <person name="Na H."/>
            <person name="Barry K."/>
            <person name="Grigoriev I.V."/>
            <person name="Stajich J.E."/>
            <person name="Kennedy P.G."/>
        </authorList>
    </citation>
    <scope>NUCLEOTIDE SEQUENCE</scope>
    <source>
        <strain evidence="2">FC203</strain>
    </source>
</reference>
<name>A0AAD4HGS2_9AGAM</name>
<feature type="chain" id="PRO_5041956223" evidence="1">
    <location>
        <begin position="21"/>
        <end position="166"/>
    </location>
</feature>
<keyword evidence="3" id="KW-1185">Reference proteome</keyword>
<sequence>MSAFCLTWFLSRYILSGVACSPMQMEKNEVKVAARRRPAICDKFFSTLYAFEFSPSSQYPPIFRYRGADGTGNLNRGCYTSSVVHRSVFSESVEMFAMLQVDTPSEQPIVALVRGHTKAKYERPGEGEVVEIVHAHYTGAIDKYMCVYQNIPVSNVSPVPASEISK</sequence>
<dbReference type="RefSeq" id="XP_041221508.1">
    <property type="nucleotide sequence ID" value="XM_041377363.1"/>
</dbReference>
<accession>A0AAD4HGS2</accession>
<dbReference type="Proteomes" id="UP001195769">
    <property type="component" value="Unassembled WGS sequence"/>
</dbReference>
<dbReference type="EMBL" id="JABBWK010000060">
    <property type="protein sequence ID" value="KAG1895932.1"/>
    <property type="molecule type" value="Genomic_DNA"/>
</dbReference>
<organism evidence="2 3">
    <name type="scientific">Suillus fuscotomentosus</name>
    <dbReference type="NCBI Taxonomy" id="1912939"/>
    <lineage>
        <taxon>Eukaryota</taxon>
        <taxon>Fungi</taxon>
        <taxon>Dikarya</taxon>
        <taxon>Basidiomycota</taxon>
        <taxon>Agaricomycotina</taxon>
        <taxon>Agaricomycetes</taxon>
        <taxon>Agaricomycetidae</taxon>
        <taxon>Boletales</taxon>
        <taxon>Suillineae</taxon>
        <taxon>Suillaceae</taxon>
        <taxon>Suillus</taxon>
    </lineage>
</organism>
<gene>
    <name evidence="2" type="ORF">F5891DRAFT_983794</name>
</gene>
<evidence type="ECO:0000313" key="2">
    <source>
        <dbReference type="EMBL" id="KAG1895932.1"/>
    </source>
</evidence>
<dbReference type="GeneID" id="64671661"/>
<keyword evidence="1" id="KW-0732">Signal</keyword>
<dbReference type="AlphaFoldDB" id="A0AAD4HGS2"/>
<comment type="caution">
    <text evidence="2">The sequence shown here is derived from an EMBL/GenBank/DDBJ whole genome shotgun (WGS) entry which is preliminary data.</text>
</comment>